<comment type="similarity">
    <text evidence="1 2">Belongs to the CutC family.</text>
</comment>
<dbReference type="EMBL" id="JACHEN010000001">
    <property type="protein sequence ID" value="MBB6214310.1"/>
    <property type="molecule type" value="Genomic_DNA"/>
</dbReference>
<evidence type="ECO:0000256" key="2">
    <source>
        <dbReference type="HAMAP-Rule" id="MF_00795"/>
    </source>
</evidence>
<dbReference type="GO" id="GO:0005737">
    <property type="term" value="C:cytoplasm"/>
    <property type="evidence" value="ECO:0007669"/>
    <property type="project" value="UniProtKB-SubCell"/>
</dbReference>
<gene>
    <name evidence="2" type="primary">cutC</name>
    <name evidence="3" type="ORF">HNQ80_000379</name>
</gene>
<dbReference type="InterPro" id="IPR005627">
    <property type="entry name" value="CutC-like"/>
</dbReference>
<sequence length="227" mass="24871">MIEIIATTPDEAICIEACGADRIELISAFSEGGLTPSYGMIEKVVQAVKIPVNVMIRPHAKSFVYTKEEIDVMKKDITVVKELGANGVVFGVLNERREICEESIKELIELCSGLDITFHKAIDELSDIVYGIKLLSKYPQIKTVLTSGGKGSIIGNSSIIKEMIKSSENINVMLGGGLNVENAKQVIQETGALEYHFGTAVRYNKSVFGDIDKTRLKELIEILGSFK</sequence>
<keyword evidence="2" id="KW-0963">Cytoplasm</keyword>
<evidence type="ECO:0000313" key="4">
    <source>
        <dbReference type="Proteomes" id="UP000579281"/>
    </source>
</evidence>
<proteinExistence type="inferred from homology"/>
<dbReference type="Proteomes" id="UP000579281">
    <property type="component" value="Unassembled WGS sequence"/>
</dbReference>
<name>A0A841KQE1_9FIRM</name>
<dbReference type="Gene3D" id="3.20.20.380">
    <property type="entry name" value="Copper homeostasis (CutC) domain"/>
    <property type="match status" value="1"/>
</dbReference>
<dbReference type="Pfam" id="PF03932">
    <property type="entry name" value="CutC"/>
    <property type="match status" value="1"/>
</dbReference>
<dbReference type="HAMAP" id="MF_00795">
    <property type="entry name" value="CutC"/>
    <property type="match status" value="1"/>
</dbReference>
<dbReference type="PANTHER" id="PTHR12598:SF0">
    <property type="entry name" value="COPPER HOMEOSTASIS PROTEIN CUTC HOMOLOG"/>
    <property type="match status" value="1"/>
</dbReference>
<organism evidence="3 4">
    <name type="scientific">Anaerosolibacter carboniphilus</name>
    <dbReference type="NCBI Taxonomy" id="1417629"/>
    <lineage>
        <taxon>Bacteria</taxon>
        <taxon>Bacillati</taxon>
        <taxon>Bacillota</taxon>
        <taxon>Clostridia</taxon>
        <taxon>Peptostreptococcales</taxon>
        <taxon>Thermotaleaceae</taxon>
        <taxon>Anaerosolibacter</taxon>
    </lineage>
</organism>
<comment type="caution">
    <text evidence="2">Once thought to be involved in copper homeostasis, experiments in E.coli have shown this is not the case.</text>
</comment>
<dbReference type="PANTHER" id="PTHR12598">
    <property type="entry name" value="COPPER HOMEOSTASIS PROTEIN CUTC"/>
    <property type="match status" value="1"/>
</dbReference>
<comment type="subcellular location">
    <subcellularLocation>
        <location evidence="2">Cytoplasm</location>
    </subcellularLocation>
</comment>
<dbReference type="AlphaFoldDB" id="A0A841KQE1"/>
<keyword evidence="4" id="KW-1185">Reference proteome</keyword>
<protein>
    <recommendedName>
        <fullName evidence="2">PF03932 family protein CutC</fullName>
    </recommendedName>
</protein>
<evidence type="ECO:0000313" key="3">
    <source>
        <dbReference type="EMBL" id="MBB6214310.1"/>
    </source>
</evidence>
<dbReference type="InterPro" id="IPR036822">
    <property type="entry name" value="CutC-like_dom_sf"/>
</dbReference>
<dbReference type="RefSeq" id="WP_184307571.1">
    <property type="nucleotide sequence ID" value="NZ_JACHEN010000001.1"/>
</dbReference>
<dbReference type="GO" id="GO:0005507">
    <property type="term" value="F:copper ion binding"/>
    <property type="evidence" value="ECO:0007669"/>
    <property type="project" value="TreeGrafter"/>
</dbReference>
<reference evidence="3 4" key="1">
    <citation type="submission" date="2020-08" db="EMBL/GenBank/DDBJ databases">
        <title>Genomic Encyclopedia of Type Strains, Phase IV (KMG-IV): sequencing the most valuable type-strain genomes for metagenomic binning, comparative biology and taxonomic classification.</title>
        <authorList>
            <person name="Goeker M."/>
        </authorList>
    </citation>
    <scope>NUCLEOTIDE SEQUENCE [LARGE SCALE GENOMIC DNA]</scope>
    <source>
        <strain evidence="3 4">DSM 103526</strain>
    </source>
</reference>
<comment type="caution">
    <text evidence="3">The sequence shown here is derived from an EMBL/GenBank/DDBJ whole genome shotgun (WGS) entry which is preliminary data.</text>
</comment>
<accession>A0A841KQE1</accession>
<dbReference type="SUPFAM" id="SSF110395">
    <property type="entry name" value="CutC-like"/>
    <property type="match status" value="1"/>
</dbReference>
<evidence type="ECO:0000256" key="1">
    <source>
        <dbReference type="ARBA" id="ARBA00007768"/>
    </source>
</evidence>